<gene>
    <name evidence="2" type="ORF">MELLADRAFT_109096</name>
</gene>
<dbReference type="Proteomes" id="UP000001072">
    <property type="component" value="Unassembled WGS sequence"/>
</dbReference>
<proteinExistence type="predicted"/>
<feature type="compositionally biased region" description="Polar residues" evidence="1">
    <location>
        <begin position="21"/>
        <end position="54"/>
    </location>
</feature>
<feature type="region of interest" description="Disordered" evidence="1">
    <location>
        <begin position="533"/>
        <end position="598"/>
    </location>
</feature>
<feature type="compositionally biased region" description="Low complexity" evidence="1">
    <location>
        <begin position="312"/>
        <end position="327"/>
    </location>
</feature>
<accession>F4RVA9</accession>
<organism evidence="3">
    <name type="scientific">Melampsora larici-populina (strain 98AG31 / pathotype 3-4-7)</name>
    <name type="common">Poplar leaf rust fungus</name>
    <dbReference type="NCBI Taxonomy" id="747676"/>
    <lineage>
        <taxon>Eukaryota</taxon>
        <taxon>Fungi</taxon>
        <taxon>Dikarya</taxon>
        <taxon>Basidiomycota</taxon>
        <taxon>Pucciniomycotina</taxon>
        <taxon>Pucciniomycetes</taxon>
        <taxon>Pucciniales</taxon>
        <taxon>Melampsoraceae</taxon>
        <taxon>Melampsora</taxon>
    </lineage>
</organism>
<feature type="compositionally biased region" description="Low complexity" evidence="1">
    <location>
        <begin position="576"/>
        <end position="589"/>
    </location>
</feature>
<sequence>MPNKHHSSARLTQLSKRHSSHTNIVSGLTSTTRLNTEPSPGGSQSTLVLSTVKSKASLHKKRPSYPARKDSTNAKQTVSVIRKKSNGATSGNRQTRKGAFRGALDGDGEEDEEENEVTQSQDFLNPHPSELCTKPGQEEEWVSEPSTRCATPTAVQPPNFEPPILQYSNPQLAALDQINLAFQLPNPLSSGYAQNSEPSNPSASPLPSRVPVDRTQSPQSDPDSILPCHLNTTSQSPTEATNEDESEADGRGRSRSRNRVQDSIERVQRLERSRASNENGSVSVIAGSRRQVIEPAHQPPHSTRDQKPVPRNSSPPSSITSSASNATARHDSKGKGVVQMNSKRASRTTSIHSNRSMVSLMNLGCDPPNSKLGIKRAGSTASLVLQPKIDTTEAFVSLTSKTKYNLTLTSIEDLAMSTSPTLYDERKATCDPSDLPSSRATSSSSHLEASISAAQPSQPSETMSGRLTTEERLEFANRLKKVTNLNEPYSPGFVNSILSPRINYKNKKPHPHVLSGSKSGYFGSIKNFVGSLATTTEERETTTSSTLAEDPTKQSHGWLAGELDQSSGQITHPVNGHHSTAASTSGSSSRNEGSTTNAARHGNLHFQLTNAAKPPTPKPLVKGLITTCGSVPVVSRFLGPVLPTPSPMVPPTSIMGGSRIGGASKSTSAPSQSQSQSQSQSSPSTHRSTSETPSLSRIQQRLLMERDRPVSPTFGRETTTTNQTGLPPPSYLIRSLGGQTGPLPFMPIGTVVSIPTSTGGQLNEPAMRAKVAVSMRMWRSSLIDEVEQVWSDHESRIRWRDPWIESLNRVTERKMNRRRIVTQNYVWTFSFSGWVMGR</sequence>
<dbReference type="InParanoid" id="F4RVA9"/>
<keyword evidence="3" id="KW-1185">Reference proteome</keyword>
<name>F4RVA9_MELLP</name>
<feature type="compositionally biased region" description="Polar residues" evidence="1">
    <location>
        <begin position="189"/>
        <end position="205"/>
    </location>
</feature>
<feature type="region of interest" description="Disordered" evidence="1">
    <location>
        <begin position="425"/>
        <end position="466"/>
    </location>
</feature>
<feature type="compositionally biased region" description="Polar residues" evidence="1">
    <location>
        <begin position="144"/>
        <end position="156"/>
    </location>
</feature>
<dbReference type="HOGENOM" id="CLU_339205_0_0_1"/>
<dbReference type="VEuPathDB" id="FungiDB:MELLADRAFT_109096"/>
<feature type="region of interest" description="Disordered" evidence="1">
    <location>
        <begin position="189"/>
        <end position="351"/>
    </location>
</feature>
<dbReference type="AlphaFoldDB" id="F4RVA9"/>
<dbReference type="GeneID" id="18923654"/>
<evidence type="ECO:0000313" key="2">
    <source>
        <dbReference type="EMBL" id="EGG03589.1"/>
    </source>
</evidence>
<feature type="compositionally biased region" description="Polar residues" evidence="1">
    <location>
        <begin position="230"/>
        <end position="240"/>
    </location>
</feature>
<feature type="region of interest" description="Disordered" evidence="1">
    <location>
        <begin position="640"/>
        <end position="730"/>
    </location>
</feature>
<feature type="compositionally biased region" description="Low complexity" evidence="1">
    <location>
        <begin position="664"/>
        <end position="694"/>
    </location>
</feature>
<dbReference type="KEGG" id="mlr:MELLADRAFT_109096"/>
<reference evidence="3" key="1">
    <citation type="journal article" date="2011" name="Proc. Natl. Acad. Sci. U.S.A.">
        <title>Obligate biotrophy features unraveled by the genomic analysis of rust fungi.</title>
        <authorList>
            <person name="Duplessis S."/>
            <person name="Cuomo C.A."/>
            <person name="Lin Y.-C."/>
            <person name="Aerts A."/>
            <person name="Tisserant E."/>
            <person name="Veneault-Fourrey C."/>
            <person name="Joly D.L."/>
            <person name="Hacquard S."/>
            <person name="Amselem J."/>
            <person name="Cantarel B.L."/>
            <person name="Chiu R."/>
            <person name="Coutinho P.M."/>
            <person name="Feau N."/>
            <person name="Field M."/>
            <person name="Frey P."/>
            <person name="Gelhaye E."/>
            <person name="Goldberg J."/>
            <person name="Grabherr M.G."/>
            <person name="Kodira C.D."/>
            <person name="Kohler A."/>
            <person name="Kuees U."/>
            <person name="Lindquist E.A."/>
            <person name="Lucas S.M."/>
            <person name="Mago R."/>
            <person name="Mauceli E."/>
            <person name="Morin E."/>
            <person name="Murat C."/>
            <person name="Pangilinan J.L."/>
            <person name="Park R."/>
            <person name="Pearson M."/>
            <person name="Quesneville H."/>
            <person name="Rouhier N."/>
            <person name="Sakthikumar S."/>
            <person name="Salamov A.A."/>
            <person name="Schmutz J."/>
            <person name="Selles B."/>
            <person name="Shapiro H."/>
            <person name="Tanguay P."/>
            <person name="Tuskan G.A."/>
            <person name="Henrissat B."/>
            <person name="Van de Peer Y."/>
            <person name="Rouze P."/>
            <person name="Ellis J.G."/>
            <person name="Dodds P.N."/>
            <person name="Schein J.E."/>
            <person name="Zhong S."/>
            <person name="Hamelin R.C."/>
            <person name="Grigoriev I.V."/>
            <person name="Szabo L.J."/>
            <person name="Martin F."/>
        </authorList>
    </citation>
    <scope>NUCLEOTIDE SEQUENCE [LARGE SCALE GENOMIC DNA]</scope>
    <source>
        <strain evidence="3">98AG31 / pathotype 3-4-7</strain>
    </source>
</reference>
<dbReference type="EMBL" id="GL883123">
    <property type="protein sequence ID" value="EGG03589.1"/>
    <property type="molecule type" value="Genomic_DNA"/>
</dbReference>
<feature type="compositionally biased region" description="Polar residues" evidence="1">
    <location>
        <begin position="716"/>
        <end position="725"/>
    </location>
</feature>
<dbReference type="OrthoDB" id="2505317at2759"/>
<feature type="compositionally biased region" description="Acidic residues" evidence="1">
    <location>
        <begin position="106"/>
        <end position="116"/>
    </location>
</feature>
<protein>
    <submittedName>
        <fullName evidence="2">Uncharacterized protein</fullName>
    </submittedName>
</protein>
<evidence type="ECO:0000256" key="1">
    <source>
        <dbReference type="SAM" id="MobiDB-lite"/>
    </source>
</evidence>
<evidence type="ECO:0000313" key="3">
    <source>
        <dbReference type="Proteomes" id="UP000001072"/>
    </source>
</evidence>
<feature type="region of interest" description="Disordered" evidence="1">
    <location>
        <begin position="1"/>
        <end position="166"/>
    </location>
</feature>
<dbReference type="RefSeq" id="XP_007413036.1">
    <property type="nucleotide sequence ID" value="XM_007412974.1"/>
</dbReference>
<feature type="compositionally biased region" description="Basic and acidic residues" evidence="1">
    <location>
        <begin position="259"/>
        <end position="275"/>
    </location>
</feature>
<feature type="compositionally biased region" description="Low complexity" evidence="1">
    <location>
        <begin position="437"/>
        <end position="460"/>
    </location>
</feature>
<dbReference type="STRING" id="747676.F4RVA9"/>
<feature type="compositionally biased region" description="Polar residues" evidence="1">
    <location>
        <begin position="339"/>
        <end position="351"/>
    </location>
</feature>